<proteinExistence type="predicted"/>
<reference evidence="1 2" key="1">
    <citation type="submission" date="2021-06" db="EMBL/GenBank/DDBJ databases">
        <authorList>
            <person name="Palmer J.M."/>
        </authorList>
    </citation>
    <scope>NUCLEOTIDE SEQUENCE [LARGE SCALE GENOMIC DNA]</scope>
    <source>
        <strain evidence="1 2">XC_2019</strain>
        <tissue evidence="1">Muscle</tissue>
    </source>
</reference>
<keyword evidence="2" id="KW-1185">Reference proteome</keyword>
<gene>
    <name evidence="1" type="ORF">XENOCAPTIV_022705</name>
</gene>
<sequence>MFYHASSFPRPYSICEKNEFHRSSLCLLSRTLGVCETYTFYCQNLTEGEGIQVVGKDNETYTYYNNSLEYAALIQVDTTLDPKTDDYDDTEKDYFTELQNKDHYSYDDML</sequence>
<dbReference type="Proteomes" id="UP001434883">
    <property type="component" value="Unassembled WGS sequence"/>
</dbReference>
<evidence type="ECO:0000313" key="2">
    <source>
        <dbReference type="Proteomes" id="UP001434883"/>
    </source>
</evidence>
<comment type="caution">
    <text evidence="1">The sequence shown here is derived from an EMBL/GenBank/DDBJ whole genome shotgun (WGS) entry which is preliminary data.</text>
</comment>
<evidence type="ECO:0000313" key="1">
    <source>
        <dbReference type="EMBL" id="MEQ2216810.1"/>
    </source>
</evidence>
<protein>
    <submittedName>
        <fullName evidence="1">Uncharacterized protein</fullName>
    </submittedName>
</protein>
<name>A0ABV0S8B9_9TELE</name>
<organism evidence="1 2">
    <name type="scientific">Xenoophorus captivus</name>
    <dbReference type="NCBI Taxonomy" id="1517983"/>
    <lineage>
        <taxon>Eukaryota</taxon>
        <taxon>Metazoa</taxon>
        <taxon>Chordata</taxon>
        <taxon>Craniata</taxon>
        <taxon>Vertebrata</taxon>
        <taxon>Euteleostomi</taxon>
        <taxon>Actinopterygii</taxon>
        <taxon>Neopterygii</taxon>
        <taxon>Teleostei</taxon>
        <taxon>Neoteleostei</taxon>
        <taxon>Acanthomorphata</taxon>
        <taxon>Ovalentaria</taxon>
        <taxon>Atherinomorphae</taxon>
        <taxon>Cyprinodontiformes</taxon>
        <taxon>Goodeidae</taxon>
        <taxon>Xenoophorus</taxon>
    </lineage>
</organism>
<accession>A0ABV0S8B9</accession>
<dbReference type="EMBL" id="JAHRIN010072314">
    <property type="protein sequence ID" value="MEQ2216810.1"/>
    <property type="molecule type" value="Genomic_DNA"/>
</dbReference>